<evidence type="ECO:0000259" key="1">
    <source>
        <dbReference type="PROSITE" id="PS50011"/>
    </source>
</evidence>
<dbReference type="GO" id="GO:0004672">
    <property type="term" value="F:protein kinase activity"/>
    <property type="evidence" value="ECO:0007669"/>
    <property type="project" value="InterPro"/>
</dbReference>
<evidence type="ECO:0000313" key="2">
    <source>
        <dbReference type="EMBL" id="KAJ6439093.1"/>
    </source>
</evidence>
<dbReference type="SUPFAM" id="SSF48452">
    <property type="entry name" value="TPR-like"/>
    <property type="match status" value="3"/>
</dbReference>
<dbReference type="PROSITE" id="PS00108">
    <property type="entry name" value="PROTEIN_KINASE_ST"/>
    <property type="match status" value="1"/>
</dbReference>
<dbReference type="AlphaFoldDB" id="A0AB34FHZ4"/>
<dbReference type="Pfam" id="PF13374">
    <property type="entry name" value="TPR_10"/>
    <property type="match status" value="3"/>
</dbReference>
<name>A0AB34FHZ4_9HYPO</name>
<dbReference type="EMBL" id="JAQHRD010000007">
    <property type="protein sequence ID" value="KAJ6439093.1"/>
    <property type="molecule type" value="Genomic_DNA"/>
</dbReference>
<dbReference type="Pfam" id="PF00069">
    <property type="entry name" value="Pkinase"/>
    <property type="match status" value="1"/>
</dbReference>
<protein>
    <submittedName>
        <fullName evidence="2">Mutator-like element</fullName>
    </submittedName>
</protein>
<dbReference type="InterPro" id="IPR000719">
    <property type="entry name" value="Prot_kinase_dom"/>
</dbReference>
<dbReference type="PANTHER" id="PTHR46082">
    <property type="entry name" value="ATP/GTP-BINDING PROTEIN-RELATED"/>
    <property type="match status" value="1"/>
</dbReference>
<dbReference type="PRINTS" id="PR00381">
    <property type="entry name" value="KINESINLIGHT"/>
</dbReference>
<dbReference type="InterPro" id="IPR011009">
    <property type="entry name" value="Kinase-like_dom_sf"/>
</dbReference>
<sequence>MSAALPSSQLTLFYQSASIASQSAETAGYGFIALLGLAQRLGVDFLPLTWQAVLGSLEEDGKGGRGGQAKIFQSYVNPETSFAFKRFERDSFREVVSELLALAQDGIRKHPYITNLEGLCWDVMADDDVQPVLVFEKSHFGDLYHFMRSGEGKDISMGERMRLCVDIGIAIRDMHANNIIHGDVKPRNILVFQESPSKYVAKVADFGFSTQFIREDDLIRMPKSGIWCAPEWHHRGFRPEAARKMDIFSFGLVCVWMLFGDNLTKSSRDDGRVVSFEEDCNPAQNLLERWKVDHGKDELTAWALSLVRMRAELSGSDLATFFKSTLAIDPHKREINLSRQLHHLDPARTLPEMNCLVAELAPAEEDFRLYSTDFRIPSVIVRRLEHISSQPAEIFLRVSPRKAALQLELAYAIGFGVTQDSCYPLKALSQHSIKSTEIESQIKDIREQDDIVFRNSLYWKLNQRRLAFGVDFAQYYRERQLLDRAEMTYRRDIKATEILFGSHHPIHLAKKVDLSNICTILGRWKEAEELELQVMETRQKILGEEHPNTLASKSNLALTYRNQGRWRKAEQIEAQLMETAKRVLGEEHPQTLTIMGNLAATYRNQGLWMKAEELQVQVMEIRTKLLGDEHPDTLTTMSDLALTYWNQGRWTKAEELQVYVIKISKRVLGDEHPDTLISLGNLALTYWKQERWPEAEELFGYVMETSKSKLGVDHPYTLVSMANLAATYRDQGRWKNAEGLEVQAMETAKRVFGEEHPHTLTIMANLALTYRNQGQWTKAEEMQVHVIETRKRVLRDGHPDTLTTTGDLAKTYQNQGQWMKAEGLQVQLVDAMRRLLGKEHPKTLIIMADLACTWKARGWHVDALSLMGECVQGRSRVLGPDHPDTVLSSAVWMKWQTEAVSASVREGNMNED</sequence>
<keyword evidence="3" id="KW-1185">Reference proteome</keyword>
<dbReference type="Gene3D" id="1.10.510.10">
    <property type="entry name" value="Transferase(Phosphotransferase) domain 1"/>
    <property type="match status" value="1"/>
</dbReference>
<organism evidence="2 3">
    <name type="scientific">Purpureocillium lavendulum</name>
    <dbReference type="NCBI Taxonomy" id="1247861"/>
    <lineage>
        <taxon>Eukaryota</taxon>
        <taxon>Fungi</taxon>
        <taxon>Dikarya</taxon>
        <taxon>Ascomycota</taxon>
        <taxon>Pezizomycotina</taxon>
        <taxon>Sordariomycetes</taxon>
        <taxon>Hypocreomycetidae</taxon>
        <taxon>Hypocreales</taxon>
        <taxon>Ophiocordycipitaceae</taxon>
        <taxon>Purpureocillium</taxon>
    </lineage>
</organism>
<dbReference type="PANTHER" id="PTHR46082:SF11">
    <property type="entry name" value="AAA+ ATPASE DOMAIN-CONTAINING PROTEIN-RELATED"/>
    <property type="match status" value="1"/>
</dbReference>
<dbReference type="Proteomes" id="UP001163105">
    <property type="component" value="Unassembled WGS sequence"/>
</dbReference>
<dbReference type="InterPro" id="IPR053137">
    <property type="entry name" value="NLR-like"/>
</dbReference>
<dbReference type="SUPFAM" id="SSF56112">
    <property type="entry name" value="Protein kinase-like (PK-like)"/>
    <property type="match status" value="1"/>
</dbReference>
<dbReference type="PROSITE" id="PS50011">
    <property type="entry name" value="PROTEIN_KINASE_DOM"/>
    <property type="match status" value="1"/>
</dbReference>
<feature type="domain" description="Protein kinase" evidence="1">
    <location>
        <begin position="57"/>
        <end position="345"/>
    </location>
</feature>
<gene>
    <name evidence="2" type="ORF">O9K51_08500</name>
</gene>
<dbReference type="SMART" id="SM00220">
    <property type="entry name" value="S_TKc"/>
    <property type="match status" value="1"/>
</dbReference>
<dbReference type="GO" id="GO:0005524">
    <property type="term" value="F:ATP binding"/>
    <property type="evidence" value="ECO:0007669"/>
    <property type="project" value="InterPro"/>
</dbReference>
<evidence type="ECO:0000313" key="3">
    <source>
        <dbReference type="Proteomes" id="UP001163105"/>
    </source>
</evidence>
<reference evidence="2" key="1">
    <citation type="submission" date="2023-01" db="EMBL/GenBank/DDBJ databases">
        <title>The growth and conidiation of Purpureocillium lavendulum are regulated by nitrogen source and histone H3K14 acetylation.</title>
        <authorList>
            <person name="Tang P."/>
            <person name="Han J."/>
            <person name="Zhang C."/>
            <person name="Tang P."/>
            <person name="Qi F."/>
            <person name="Zhang K."/>
            <person name="Liang L."/>
        </authorList>
    </citation>
    <scope>NUCLEOTIDE SEQUENCE</scope>
    <source>
        <strain evidence="2">YMF1.00683</strain>
    </source>
</reference>
<dbReference type="InterPro" id="IPR011990">
    <property type="entry name" value="TPR-like_helical_dom_sf"/>
</dbReference>
<dbReference type="Gene3D" id="1.25.40.10">
    <property type="entry name" value="Tetratricopeptide repeat domain"/>
    <property type="match status" value="3"/>
</dbReference>
<dbReference type="CDD" id="cd00180">
    <property type="entry name" value="PKc"/>
    <property type="match status" value="1"/>
</dbReference>
<comment type="caution">
    <text evidence="2">The sequence shown here is derived from an EMBL/GenBank/DDBJ whole genome shotgun (WGS) entry which is preliminary data.</text>
</comment>
<dbReference type="InterPro" id="IPR008271">
    <property type="entry name" value="Ser/Thr_kinase_AS"/>
</dbReference>
<accession>A0AB34FHZ4</accession>
<proteinExistence type="predicted"/>
<dbReference type="Pfam" id="PF13424">
    <property type="entry name" value="TPR_12"/>
    <property type="match status" value="3"/>
</dbReference>